<reference evidence="2" key="1">
    <citation type="submission" date="2017-09" db="EMBL/GenBank/DDBJ databases">
        <title>Polyketide synthases of a Diaporthe helianthi virulent isolate.</title>
        <authorList>
            <person name="Baroncelli R."/>
        </authorList>
    </citation>
    <scope>NUCLEOTIDE SEQUENCE [LARGE SCALE GENOMIC DNA]</scope>
    <source>
        <strain evidence="2">7/96</strain>
    </source>
</reference>
<protein>
    <submittedName>
        <fullName evidence="2">Uncharacterized protein</fullName>
    </submittedName>
</protein>
<evidence type="ECO:0000313" key="3">
    <source>
        <dbReference type="Proteomes" id="UP000094444"/>
    </source>
</evidence>
<dbReference type="EMBL" id="MAVT02000807">
    <property type="protein sequence ID" value="POS73397.1"/>
    <property type="molecule type" value="Genomic_DNA"/>
</dbReference>
<feature type="region of interest" description="Disordered" evidence="1">
    <location>
        <begin position="276"/>
        <end position="335"/>
    </location>
</feature>
<sequence length="335" mass="38223">MPRTPENRDATVVYPSTSPELVLAYRIFGPGYDSLEALAEQKTTIIRPSFDLTTEGGGTELTALGEDLATTMDLEVGQIKSEGEGEGEEPAPERELTRAEILAQYLEPPFWLSRDEALLRTRAHRAKLERMHATIGKFIGIYTTRLPYAKPLAQAMKGFVDRFMRWYNDAMRLERFIELHDNGKPVSTWLSPDTRGVTYGPRVPHLLCMFWELDSLMGGMYRSLAHCDHLRRRLLVPGTTTELRKRFYHELVFNMRRFASMCVIQEVREGFVKGLEEERRQWSPESSPGSEEYATDFEDFSSNSESGSDGEDDDMEDQDDQETRAANDTAAPMQE</sequence>
<evidence type="ECO:0000313" key="2">
    <source>
        <dbReference type="EMBL" id="POS73397.1"/>
    </source>
</evidence>
<proteinExistence type="predicted"/>
<name>A0A2P5HT19_DIAHE</name>
<accession>A0A2P5HT19</accession>
<evidence type="ECO:0000256" key="1">
    <source>
        <dbReference type="SAM" id="MobiDB-lite"/>
    </source>
</evidence>
<dbReference type="InParanoid" id="A0A2P5HT19"/>
<feature type="compositionally biased region" description="Acidic residues" evidence="1">
    <location>
        <begin position="308"/>
        <end position="320"/>
    </location>
</feature>
<dbReference type="AlphaFoldDB" id="A0A2P5HT19"/>
<gene>
    <name evidence="2" type="ORF">DHEL01_v208211</name>
</gene>
<comment type="caution">
    <text evidence="2">The sequence shown here is derived from an EMBL/GenBank/DDBJ whole genome shotgun (WGS) entry which is preliminary data.</text>
</comment>
<keyword evidence="3" id="KW-1185">Reference proteome</keyword>
<dbReference type="Proteomes" id="UP000094444">
    <property type="component" value="Unassembled WGS sequence"/>
</dbReference>
<organism evidence="2 3">
    <name type="scientific">Diaporthe helianthi</name>
    <dbReference type="NCBI Taxonomy" id="158607"/>
    <lineage>
        <taxon>Eukaryota</taxon>
        <taxon>Fungi</taxon>
        <taxon>Dikarya</taxon>
        <taxon>Ascomycota</taxon>
        <taxon>Pezizomycotina</taxon>
        <taxon>Sordariomycetes</taxon>
        <taxon>Sordariomycetidae</taxon>
        <taxon>Diaporthales</taxon>
        <taxon>Diaporthaceae</taxon>
        <taxon>Diaporthe</taxon>
    </lineage>
</organism>
<dbReference type="OrthoDB" id="5232494at2759"/>